<name>A0A8S1BBX8_ARCPL</name>
<organism evidence="3 4">
    <name type="scientific">Arctia plantaginis</name>
    <name type="common">Wood tiger moth</name>
    <name type="synonym">Phalaena plantaginis</name>
    <dbReference type="NCBI Taxonomy" id="874455"/>
    <lineage>
        <taxon>Eukaryota</taxon>
        <taxon>Metazoa</taxon>
        <taxon>Ecdysozoa</taxon>
        <taxon>Arthropoda</taxon>
        <taxon>Hexapoda</taxon>
        <taxon>Insecta</taxon>
        <taxon>Pterygota</taxon>
        <taxon>Neoptera</taxon>
        <taxon>Endopterygota</taxon>
        <taxon>Lepidoptera</taxon>
        <taxon>Glossata</taxon>
        <taxon>Ditrysia</taxon>
        <taxon>Noctuoidea</taxon>
        <taxon>Erebidae</taxon>
        <taxon>Arctiinae</taxon>
        <taxon>Arctia</taxon>
    </lineage>
</organism>
<proteinExistence type="predicted"/>
<evidence type="ECO:0000313" key="5">
    <source>
        <dbReference type="Proteomes" id="UP000494256"/>
    </source>
</evidence>
<sequence length="229" mass="26036">MGEHYAMNTGDFAEYLQSIVKLNVLEKMTQDLDKELTDSQNIMMEIKAIYNTVSHVENSPTEPENNGLRHEDVSTFLESGVPKLLMPDMTENNMDVDIDVCIATLKRYAEELKNNIVTSDENTPRPKDLVKLDLNQYAQSLDQLSKRVANIKINKKDELNNRNIELEGKLTILCDDVNKFTTMVQAKTAISESNKNWQPSDSNSLQYDCIISKLLSGINEVSYLLQNKN</sequence>
<feature type="coiled-coil region" evidence="1">
    <location>
        <begin position="134"/>
        <end position="161"/>
    </location>
</feature>
<dbReference type="EMBL" id="CADEBD010000677">
    <property type="protein sequence ID" value="CAB3258913.1"/>
    <property type="molecule type" value="Genomic_DNA"/>
</dbReference>
<reference evidence="4 5" key="1">
    <citation type="submission" date="2020-04" db="EMBL/GenBank/DDBJ databases">
        <authorList>
            <person name="Wallbank WR R."/>
            <person name="Pardo Diaz C."/>
            <person name="Kozak K."/>
            <person name="Martin S."/>
            <person name="Jiggins C."/>
            <person name="Moest M."/>
            <person name="Warren A I."/>
            <person name="Byers J.R.P. K."/>
            <person name="Montejo-Kovacevich G."/>
            <person name="Yen C E."/>
        </authorList>
    </citation>
    <scope>NUCLEOTIDE SEQUENCE [LARGE SCALE GENOMIC DNA]</scope>
</reference>
<gene>
    <name evidence="2" type="ORF">APLA_LOCUS16391</name>
    <name evidence="3" type="ORF">APLA_LOCUS17021</name>
</gene>
<evidence type="ECO:0000313" key="2">
    <source>
        <dbReference type="EMBL" id="CAB3258913.1"/>
    </source>
</evidence>
<dbReference type="EMBL" id="CADEBC010000608">
    <property type="protein sequence ID" value="CAB3259319.1"/>
    <property type="molecule type" value="Genomic_DNA"/>
</dbReference>
<dbReference type="Proteomes" id="UP000494256">
    <property type="component" value="Unassembled WGS sequence"/>
</dbReference>
<protein>
    <submittedName>
        <fullName evidence="3">Uncharacterized protein</fullName>
    </submittedName>
</protein>
<dbReference type="OrthoDB" id="7433254at2759"/>
<evidence type="ECO:0000313" key="4">
    <source>
        <dbReference type="Proteomes" id="UP000494106"/>
    </source>
</evidence>
<dbReference type="Proteomes" id="UP000494106">
    <property type="component" value="Unassembled WGS sequence"/>
</dbReference>
<evidence type="ECO:0000313" key="3">
    <source>
        <dbReference type="EMBL" id="CAB3259319.1"/>
    </source>
</evidence>
<evidence type="ECO:0000256" key="1">
    <source>
        <dbReference type="SAM" id="Coils"/>
    </source>
</evidence>
<keyword evidence="1" id="KW-0175">Coiled coil</keyword>
<dbReference type="AlphaFoldDB" id="A0A8S1BBX8"/>
<comment type="caution">
    <text evidence="3">The sequence shown here is derived from an EMBL/GenBank/DDBJ whole genome shotgun (WGS) entry which is preliminary data.</text>
</comment>
<accession>A0A8S1BBX8</accession>
<keyword evidence="4" id="KW-1185">Reference proteome</keyword>